<dbReference type="HAMAP" id="MF_00775">
    <property type="entry name" value="UPF0311"/>
    <property type="match status" value="1"/>
</dbReference>
<dbReference type="RefSeq" id="WP_067018521.1">
    <property type="nucleotide sequence ID" value="NZ_FLOB01000009.1"/>
</dbReference>
<dbReference type="PANTHER" id="PTHR37315:SF1">
    <property type="entry name" value="UPF0311 PROTEIN BLR7842"/>
    <property type="match status" value="1"/>
</dbReference>
<organism evidence="2 3">
    <name type="scientific">Marinomonas spartinae</name>
    <dbReference type="NCBI Taxonomy" id="1792290"/>
    <lineage>
        <taxon>Bacteria</taxon>
        <taxon>Pseudomonadati</taxon>
        <taxon>Pseudomonadota</taxon>
        <taxon>Gammaproteobacteria</taxon>
        <taxon>Oceanospirillales</taxon>
        <taxon>Oceanospirillaceae</taxon>
        <taxon>Marinomonas</taxon>
    </lineage>
</organism>
<dbReference type="STRING" id="1792290.MSP8886_03379"/>
<dbReference type="AlphaFoldDB" id="A0A1A8TR99"/>
<dbReference type="PANTHER" id="PTHR37315">
    <property type="entry name" value="UPF0311 PROTEIN BLR7842"/>
    <property type="match status" value="1"/>
</dbReference>
<evidence type="ECO:0000313" key="2">
    <source>
        <dbReference type="EMBL" id="SBS35410.1"/>
    </source>
</evidence>
<dbReference type="Proteomes" id="UP000092544">
    <property type="component" value="Unassembled WGS sequence"/>
</dbReference>
<accession>A0A1A8TR99</accession>
<gene>
    <name evidence="2" type="ORF">MSP8886_03379</name>
</gene>
<keyword evidence="3" id="KW-1185">Reference proteome</keyword>
<reference evidence="2 3" key="1">
    <citation type="submission" date="2016-06" db="EMBL/GenBank/DDBJ databases">
        <authorList>
            <person name="Kjaerup R.B."/>
            <person name="Dalgaard T.S."/>
            <person name="Juul-Madsen H.R."/>
        </authorList>
    </citation>
    <scope>NUCLEOTIDE SEQUENCE [LARGE SCALE GENOMIC DNA]</scope>
    <source>
        <strain evidence="2 3">CECT 8886</strain>
    </source>
</reference>
<protein>
    <recommendedName>
        <fullName evidence="1">UPF0311 protein MSP8886_03379</fullName>
    </recommendedName>
</protein>
<dbReference type="OrthoDB" id="5294829at2"/>
<comment type="similarity">
    <text evidence="1">Belongs to the UPF0311 family.</text>
</comment>
<name>A0A1A8TR99_9GAMM</name>
<sequence length="153" mass="17079">MINAPTLNYFATLEIEVAEPQEIGKSIHGERRIIPILGGNISGQNWQGKVLLGGADYQLIATPRLALLDAHYTIETNQGECIYVHNSAIRVASPEVTQQIKKGEPVDPQQVYFRCAPKFETSAERFQWITERLFIGVGVRKPTLVELTLFEVG</sequence>
<dbReference type="InterPro" id="IPR020915">
    <property type="entry name" value="UPF0311"/>
</dbReference>
<evidence type="ECO:0000256" key="1">
    <source>
        <dbReference type="HAMAP-Rule" id="MF_00775"/>
    </source>
</evidence>
<dbReference type="Pfam" id="PF11578">
    <property type="entry name" value="DUF3237"/>
    <property type="match status" value="1"/>
</dbReference>
<proteinExistence type="inferred from homology"/>
<dbReference type="EMBL" id="FLOB01000009">
    <property type="protein sequence ID" value="SBS35410.1"/>
    <property type="molecule type" value="Genomic_DNA"/>
</dbReference>
<dbReference type="Gene3D" id="2.40.160.20">
    <property type="match status" value="1"/>
</dbReference>
<evidence type="ECO:0000313" key="3">
    <source>
        <dbReference type="Proteomes" id="UP000092544"/>
    </source>
</evidence>